<keyword evidence="2" id="KW-1185">Reference proteome</keyword>
<dbReference type="OrthoDB" id="6081971at2759"/>
<name>A0A6G0T497_APHGL</name>
<protein>
    <submittedName>
        <fullName evidence="1">Uncharacterized protein</fullName>
    </submittedName>
</protein>
<dbReference type="Proteomes" id="UP000475862">
    <property type="component" value="Unassembled WGS sequence"/>
</dbReference>
<evidence type="ECO:0000313" key="2">
    <source>
        <dbReference type="Proteomes" id="UP000475862"/>
    </source>
</evidence>
<accession>A0A6G0T497</accession>
<dbReference type="AlphaFoldDB" id="A0A6G0T497"/>
<sequence length="202" mass="23794">MSFKKSWEVVMIKTRPRLLQDSCYFLIYNLYRFFAATRKDIRVSNLSSLKNPSSHGFVSYYLKNKLIEESKWMDVWFKIMNSLFLFHTMLNVRKEIMEDKFNNNECKTLPPINPPTSSTQNKSVRTERQKKDMIKCCIRTRWAHALCTGIEKTILNGVMNFEFIRNMSKLRKFAIVILINGFITKKTDQEITLSELAVLGII</sequence>
<comment type="caution">
    <text evidence="1">The sequence shown here is derived from an EMBL/GenBank/DDBJ whole genome shotgun (WGS) entry which is preliminary data.</text>
</comment>
<reference evidence="1 2" key="1">
    <citation type="submission" date="2019-08" db="EMBL/GenBank/DDBJ databases">
        <title>The genome of the soybean aphid Biotype 1, its phylome, world population structure and adaptation to the North American continent.</title>
        <authorList>
            <person name="Giordano R."/>
            <person name="Donthu R.K."/>
            <person name="Hernandez A.G."/>
            <person name="Wright C.L."/>
            <person name="Zimin A.V."/>
        </authorList>
    </citation>
    <scope>NUCLEOTIDE SEQUENCE [LARGE SCALE GENOMIC DNA]</scope>
    <source>
        <tissue evidence="1">Whole aphids</tissue>
    </source>
</reference>
<dbReference type="EMBL" id="VYZN01000059">
    <property type="protein sequence ID" value="KAE9525560.1"/>
    <property type="molecule type" value="Genomic_DNA"/>
</dbReference>
<organism evidence="1 2">
    <name type="scientific">Aphis glycines</name>
    <name type="common">Soybean aphid</name>
    <dbReference type="NCBI Taxonomy" id="307491"/>
    <lineage>
        <taxon>Eukaryota</taxon>
        <taxon>Metazoa</taxon>
        <taxon>Ecdysozoa</taxon>
        <taxon>Arthropoda</taxon>
        <taxon>Hexapoda</taxon>
        <taxon>Insecta</taxon>
        <taxon>Pterygota</taxon>
        <taxon>Neoptera</taxon>
        <taxon>Paraneoptera</taxon>
        <taxon>Hemiptera</taxon>
        <taxon>Sternorrhyncha</taxon>
        <taxon>Aphidomorpha</taxon>
        <taxon>Aphidoidea</taxon>
        <taxon>Aphididae</taxon>
        <taxon>Aphidini</taxon>
        <taxon>Aphis</taxon>
        <taxon>Aphis</taxon>
    </lineage>
</organism>
<gene>
    <name evidence="1" type="ORF">AGLY_014087</name>
</gene>
<proteinExistence type="predicted"/>
<evidence type="ECO:0000313" key="1">
    <source>
        <dbReference type="EMBL" id="KAE9525560.1"/>
    </source>
</evidence>